<gene>
    <name evidence="2" type="ORF">NDU88_000872</name>
</gene>
<dbReference type="EMBL" id="JANPWB010000007">
    <property type="protein sequence ID" value="KAJ1168960.1"/>
    <property type="molecule type" value="Genomic_DNA"/>
</dbReference>
<organism evidence="2 3">
    <name type="scientific">Pleurodeles waltl</name>
    <name type="common">Iberian ribbed newt</name>
    <dbReference type="NCBI Taxonomy" id="8319"/>
    <lineage>
        <taxon>Eukaryota</taxon>
        <taxon>Metazoa</taxon>
        <taxon>Chordata</taxon>
        <taxon>Craniata</taxon>
        <taxon>Vertebrata</taxon>
        <taxon>Euteleostomi</taxon>
        <taxon>Amphibia</taxon>
        <taxon>Batrachia</taxon>
        <taxon>Caudata</taxon>
        <taxon>Salamandroidea</taxon>
        <taxon>Salamandridae</taxon>
        <taxon>Pleurodelinae</taxon>
        <taxon>Pleurodeles</taxon>
    </lineage>
</organism>
<proteinExistence type="predicted"/>
<sequence>MRAGSRSPGFVSAALPLGPVVSTANPALQLQDRIPGSREDDNFHWTPPGPSRWASLRRSRQPGRRSPGSSQGRSTSQPQQAARSLSLTQSHPSASGSPHLCPTLLTLHNSGPAYLGTTHSPGPGCLGSSLQHFLSIRWSQRPTRLRIFRIAPLAPGRMLIFTGLIKASTEL</sequence>
<feature type="compositionally biased region" description="Low complexity" evidence="1">
    <location>
        <begin position="64"/>
        <end position="80"/>
    </location>
</feature>
<dbReference type="Proteomes" id="UP001066276">
    <property type="component" value="Chromosome 4_1"/>
</dbReference>
<feature type="region of interest" description="Disordered" evidence="1">
    <location>
        <begin position="1"/>
        <end position="99"/>
    </location>
</feature>
<dbReference type="AlphaFoldDB" id="A0AAV7SYC9"/>
<keyword evidence="3" id="KW-1185">Reference proteome</keyword>
<evidence type="ECO:0000313" key="2">
    <source>
        <dbReference type="EMBL" id="KAJ1168960.1"/>
    </source>
</evidence>
<accession>A0AAV7SYC9</accession>
<feature type="compositionally biased region" description="Polar residues" evidence="1">
    <location>
        <begin position="81"/>
        <end position="96"/>
    </location>
</feature>
<name>A0AAV7SYC9_PLEWA</name>
<comment type="caution">
    <text evidence="2">The sequence shown here is derived from an EMBL/GenBank/DDBJ whole genome shotgun (WGS) entry which is preliminary data.</text>
</comment>
<evidence type="ECO:0000313" key="3">
    <source>
        <dbReference type="Proteomes" id="UP001066276"/>
    </source>
</evidence>
<protein>
    <submittedName>
        <fullName evidence="2">Uncharacterized protein</fullName>
    </submittedName>
</protein>
<evidence type="ECO:0000256" key="1">
    <source>
        <dbReference type="SAM" id="MobiDB-lite"/>
    </source>
</evidence>
<reference evidence="2" key="1">
    <citation type="journal article" date="2022" name="bioRxiv">
        <title>Sequencing and chromosome-scale assembly of the giantPleurodeles waltlgenome.</title>
        <authorList>
            <person name="Brown T."/>
            <person name="Elewa A."/>
            <person name="Iarovenko S."/>
            <person name="Subramanian E."/>
            <person name="Araus A.J."/>
            <person name="Petzold A."/>
            <person name="Susuki M."/>
            <person name="Suzuki K.-i.T."/>
            <person name="Hayashi T."/>
            <person name="Toyoda A."/>
            <person name="Oliveira C."/>
            <person name="Osipova E."/>
            <person name="Leigh N.D."/>
            <person name="Simon A."/>
            <person name="Yun M.H."/>
        </authorList>
    </citation>
    <scope>NUCLEOTIDE SEQUENCE</scope>
    <source>
        <strain evidence="2">20211129_DDA</strain>
        <tissue evidence="2">Liver</tissue>
    </source>
</reference>